<protein>
    <submittedName>
        <fullName evidence="2">Pimeloyl-ACP methyl ester carboxylesterase</fullName>
    </submittedName>
</protein>
<organism evidence="2 3">
    <name type="scientific">Pustulibacterium marinum</name>
    <dbReference type="NCBI Taxonomy" id="1224947"/>
    <lineage>
        <taxon>Bacteria</taxon>
        <taxon>Pseudomonadati</taxon>
        <taxon>Bacteroidota</taxon>
        <taxon>Flavobacteriia</taxon>
        <taxon>Flavobacteriales</taxon>
        <taxon>Flavobacteriaceae</taxon>
        <taxon>Pustulibacterium</taxon>
    </lineage>
</organism>
<dbReference type="Proteomes" id="UP000199138">
    <property type="component" value="Unassembled WGS sequence"/>
</dbReference>
<dbReference type="SUPFAM" id="SSF53474">
    <property type="entry name" value="alpha/beta-Hydrolases"/>
    <property type="match status" value="1"/>
</dbReference>
<dbReference type="GO" id="GO:0016020">
    <property type="term" value="C:membrane"/>
    <property type="evidence" value="ECO:0007669"/>
    <property type="project" value="TreeGrafter"/>
</dbReference>
<dbReference type="PANTHER" id="PTHR43798:SF33">
    <property type="entry name" value="HYDROLASE, PUTATIVE (AFU_ORTHOLOGUE AFUA_2G14860)-RELATED"/>
    <property type="match status" value="1"/>
</dbReference>
<gene>
    <name evidence="2" type="ORF">SAMN05216480_11310</name>
</gene>
<evidence type="ECO:0000259" key="1">
    <source>
        <dbReference type="Pfam" id="PF00561"/>
    </source>
</evidence>
<dbReference type="InterPro" id="IPR029058">
    <property type="entry name" value="AB_hydrolase_fold"/>
</dbReference>
<dbReference type="Pfam" id="PF00561">
    <property type="entry name" value="Abhydrolase_1"/>
    <property type="match status" value="1"/>
</dbReference>
<dbReference type="RefSeq" id="WP_093025942.1">
    <property type="nucleotide sequence ID" value="NZ_FPBK01000013.1"/>
</dbReference>
<dbReference type="OrthoDB" id="252464at2"/>
<dbReference type="STRING" id="1224947.SAMN05216480_11310"/>
<dbReference type="Gene3D" id="3.40.50.1820">
    <property type="entry name" value="alpha/beta hydrolase"/>
    <property type="match status" value="1"/>
</dbReference>
<reference evidence="2 3" key="1">
    <citation type="submission" date="2016-10" db="EMBL/GenBank/DDBJ databases">
        <authorList>
            <person name="de Groot N.N."/>
        </authorList>
    </citation>
    <scope>NUCLEOTIDE SEQUENCE [LARGE SCALE GENOMIC DNA]</scope>
    <source>
        <strain evidence="2 3">CGMCC 1.12333</strain>
    </source>
</reference>
<dbReference type="EMBL" id="FPBK01000013">
    <property type="protein sequence ID" value="SFU68227.1"/>
    <property type="molecule type" value="Genomic_DNA"/>
</dbReference>
<keyword evidence="3" id="KW-1185">Reference proteome</keyword>
<dbReference type="PANTHER" id="PTHR43798">
    <property type="entry name" value="MONOACYLGLYCEROL LIPASE"/>
    <property type="match status" value="1"/>
</dbReference>
<sequence>MPQLIYQNKNVHYQTSGSGKVVVLLHGFLESLKIWNSFSAELSKDYQVIAIDLPGHGTTDVFAEVHTMEFMAAVVHEVLVAENILKAAFIGHSMGGYVALAFLKNYPDLVSHLMLFNSSASEDSEEKKQNRDRGIKVVQQMPENFISMGVMNLFSEDHKKTFAPEIATLKEQALQTPVAGVIAALAGMKLRKASVQTLKEASIVKHYIIGNQDPTIQVAEILDQADEVEADTTVVAGGHMSYIENKDEALQAILSFLAK</sequence>
<feature type="domain" description="AB hydrolase-1" evidence="1">
    <location>
        <begin position="21"/>
        <end position="132"/>
    </location>
</feature>
<dbReference type="InterPro" id="IPR000073">
    <property type="entry name" value="AB_hydrolase_1"/>
</dbReference>
<accession>A0A1I7I5M5</accession>
<dbReference type="AlphaFoldDB" id="A0A1I7I5M5"/>
<dbReference type="InterPro" id="IPR050266">
    <property type="entry name" value="AB_hydrolase_sf"/>
</dbReference>
<evidence type="ECO:0000313" key="2">
    <source>
        <dbReference type="EMBL" id="SFU68227.1"/>
    </source>
</evidence>
<dbReference type="PRINTS" id="PR00111">
    <property type="entry name" value="ABHYDROLASE"/>
</dbReference>
<name>A0A1I7I5M5_9FLAO</name>
<evidence type="ECO:0000313" key="3">
    <source>
        <dbReference type="Proteomes" id="UP000199138"/>
    </source>
</evidence>
<proteinExistence type="predicted"/>